<evidence type="ECO:0000313" key="9">
    <source>
        <dbReference type="EMBL" id="NFV81140.1"/>
    </source>
</evidence>
<feature type="transmembrane region" description="Helical" evidence="8">
    <location>
        <begin position="75"/>
        <end position="96"/>
    </location>
</feature>
<evidence type="ECO:0000256" key="4">
    <source>
        <dbReference type="ARBA" id="ARBA00022692"/>
    </source>
</evidence>
<dbReference type="Proteomes" id="UP000480684">
    <property type="component" value="Unassembled WGS sequence"/>
</dbReference>
<keyword evidence="7 8" id="KW-0472">Membrane</keyword>
<dbReference type="AlphaFoldDB" id="A0A7C9QUT2"/>
<dbReference type="Pfam" id="PF04093">
    <property type="entry name" value="MreD"/>
    <property type="match status" value="1"/>
</dbReference>
<sequence length="171" mass="18804">MKASIWVRMDTWVRHLVPISVTLFLLLLTAVPTYLPGFASVSPLLPLMGVYYWAIYRPDLLPAWAAFLVGGLYDIIAGTPLGVNALVLLLVQGIAASQRRFFLGKSFAVAWWAFGLLAAGSSGLTWVLVVILTGQVMDASPVIFEYLLTMGLFPLLTWVLARTQMAFLKDV</sequence>
<keyword evidence="6 8" id="KW-1133">Transmembrane helix</keyword>
<evidence type="ECO:0000313" key="10">
    <source>
        <dbReference type="Proteomes" id="UP000480684"/>
    </source>
</evidence>
<evidence type="ECO:0000256" key="6">
    <source>
        <dbReference type="ARBA" id="ARBA00022989"/>
    </source>
</evidence>
<feature type="transmembrane region" description="Helical" evidence="8">
    <location>
        <begin position="143"/>
        <end position="161"/>
    </location>
</feature>
<evidence type="ECO:0000256" key="3">
    <source>
        <dbReference type="ARBA" id="ARBA00022475"/>
    </source>
</evidence>
<evidence type="ECO:0000256" key="5">
    <source>
        <dbReference type="ARBA" id="ARBA00022960"/>
    </source>
</evidence>
<keyword evidence="3" id="KW-1003">Cell membrane</keyword>
<feature type="transmembrane region" description="Helical" evidence="8">
    <location>
        <begin position="12"/>
        <end position="31"/>
    </location>
</feature>
<name>A0A7C9QUT2_9PROT</name>
<dbReference type="GO" id="GO:0008360">
    <property type="term" value="P:regulation of cell shape"/>
    <property type="evidence" value="ECO:0007669"/>
    <property type="project" value="UniProtKB-KW"/>
</dbReference>
<dbReference type="GO" id="GO:0005886">
    <property type="term" value="C:plasma membrane"/>
    <property type="evidence" value="ECO:0007669"/>
    <property type="project" value="UniProtKB-SubCell"/>
</dbReference>
<keyword evidence="10" id="KW-1185">Reference proteome</keyword>
<comment type="similarity">
    <text evidence="2">Belongs to the MreD family.</text>
</comment>
<organism evidence="9 10">
    <name type="scientific">Magnetospirillum aberrantis SpK</name>
    <dbReference type="NCBI Taxonomy" id="908842"/>
    <lineage>
        <taxon>Bacteria</taxon>
        <taxon>Pseudomonadati</taxon>
        <taxon>Pseudomonadota</taxon>
        <taxon>Alphaproteobacteria</taxon>
        <taxon>Rhodospirillales</taxon>
        <taxon>Rhodospirillaceae</taxon>
        <taxon>Magnetospirillum</taxon>
    </lineage>
</organism>
<dbReference type="EMBL" id="JAAIYP010000039">
    <property type="protein sequence ID" value="NFV81140.1"/>
    <property type="molecule type" value="Genomic_DNA"/>
</dbReference>
<feature type="transmembrane region" description="Helical" evidence="8">
    <location>
        <begin position="108"/>
        <end position="131"/>
    </location>
</feature>
<accession>A0A7C9QUT2</accession>
<evidence type="ECO:0000256" key="7">
    <source>
        <dbReference type="ARBA" id="ARBA00023136"/>
    </source>
</evidence>
<gene>
    <name evidence="9" type="primary">mreD</name>
    <name evidence="9" type="ORF">G4223_13560</name>
</gene>
<comment type="subcellular location">
    <subcellularLocation>
        <location evidence="1">Cell membrane</location>
        <topology evidence="1">Multi-pass membrane protein</topology>
    </subcellularLocation>
</comment>
<keyword evidence="4 8" id="KW-0812">Transmembrane</keyword>
<comment type="caution">
    <text evidence="9">The sequence shown here is derived from an EMBL/GenBank/DDBJ whole genome shotgun (WGS) entry which is preliminary data.</text>
</comment>
<evidence type="ECO:0000256" key="1">
    <source>
        <dbReference type="ARBA" id="ARBA00004651"/>
    </source>
</evidence>
<evidence type="ECO:0000256" key="2">
    <source>
        <dbReference type="ARBA" id="ARBA00007776"/>
    </source>
</evidence>
<keyword evidence="5" id="KW-0133">Cell shape</keyword>
<dbReference type="RefSeq" id="WP_163680718.1">
    <property type="nucleotide sequence ID" value="NZ_JAAIYP010000039.1"/>
</dbReference>
<evidence type="ECO:0000256" key="8">
    <source>
        <dbReference type="SAM" id="Phobius"/>
    </source>
</evidence>
<reference evidence="9 10" key="1">
    <citation type="submission" date="2020-02" db="EMBL/GenBank/DDBJ databases">
        <authorList>
            <person name="Dziuba M."/>
            <person name="Kuznetsov B."/>
            <person name="Mardanov A."/>
            <person name="Ravin N."/>
            <person name="Grouzdev D."/>
        </authorList>
    </citation>
    <scope>NUCLEOTIDE SEQUENCE [LARGE SCALE GENOMIC DNA]</scope>
    <source>
        <strain evidence="9 10">SpK</strain>
    </source>
</reference>
<dbReference type="InterPro" id="IPR007227">
    <property type="entry name" value="Cell_shape_determining_MreD"/>
</dbReference>
<protein>
    <submittedName>
        <fullName evidence="9">Rod shape-determining protein MreD</fullName>
    </submittedName>
</protein>
<dbReference type="NCBIfam" id="TIGR03426">
    <property type="entry name" value="shape_MreD"/>
    <property type="match status" value="1"/>
</dbReference>
<proteinExistence type="inferred from homology"/>